<accession>A0A4C2A3Y3</accession>
<name>A0A4C2A3Y3_EUMVA</name>
<sequence length="90" mass="10110">MALLLNEVNERVISIIVGALVLIHGVLQKRVRFLGSPQCSCGLSEIKFHDTVNFIAPKKFLLRDFVSPARLTSPLGRRFDKIKNPIINLL</sequence>
<dbReference type="EMBL" id="BGZK01002625">
    <property type="protein sequence ID" value="GBP95406.1"/>
    <property type="molecule type" value="Genomic_DNA"/>
</dbReference>
<dbReference type="Proteomes" id="UP000299102">
    <property type="component" value="Unassembled WGS sequence"/>
</dbReference>
<reference evidence="1 2" key="1">
    <citation type="journal article" date="2019" name="Commun. Biol.">
        <title>The bagworm genome reveals a unique fibroin gene that provides high tensile strength.</title>
        <authorList>
            <person name="Kono N."/>
            <person name="Nakamura H."/>
            <person name="Ohtoshi R."/>
            <person name="Tomita M."/>
            <person name="Numata K."/>
            <person name="Arakawa K."/>
        </authorList>
    </citation>
    <scope>NUCLEOTIDE SEQUENCE [LARGE SCALE GENOMIC DNA]</scope>
</reference>
<gene>
    <name evidence="1" type="ORF">EVAR_69935_1</name>
</gene>
<keyword evidence="2" id="KW-1185">Reference proteome</keyword>
<evidence type="ECO:0000313" key="2">
    <source>
        <dbReference type="Proteomes" id="UP000299102"/>
    </source>
</evidence>
<organism evidence="1 2">
    <name type="scientific">Eumeta variegata</name>
    <name type="common">Bagworm moth</name>
    <name type="synonym">Eumeta japonica</name>
    <dbReference type="NCBI Taxonomy" id="151549"/>
    <lineage>
        <taxon>Eukaryota</taxon>
        <taxon>Metazoa</taxon>
        <taxon>Ecdysozoa</taxon>
        <taxon>Arthropoda</taxon>
        <taxon>Hexapoda</taxon>
        <taxon>Insecta</taxon>
        <taxon>Pterygota</taxon>
        <taxon>Neoptera</taxon>
        <taxon>Endopterygota</taxon>
        <taxon>Lepidoptera</taxon>
        <taxon>Glossata</taxon>
        <taxon>Ditrysia</taxon>
        <taxon>Tineoidea</taxon>
        <taxon>Psychidae</taxon>
        <taxon>Oiketicinae</taxon>
        <taxon>Eumeta</taxon>
    </lineage>
</organism>
<proteinExistence type="predicted"/>
<dbReference type="AlphaFoldDB" id="A0A4C2A3Y3"/>
<evidence type="ECO:0000313" key="1">
    <source>
        <dbReference type="EMBL" id="GBP95406.1"/>
    </source>
</evidence>
<comment type="caution">
    <text evidence="1">The sequence shown here is derived from an EMBL/GenBank/DDBJ whole genome shotgun (WGS) entry which is preliminary data.</text>
</comment>
<protein>
    <submittedName>
        <fullName evidence="1">Uncharacterized protein</fullName>
    </submittedName>
</protein>